<protein>
    <submittedName>
        <fullName evidence="3">Uncharacterized protein</fullName>
    </submittedName>
</protein>
<sequence length="350" mass="38547">MSDRLQSYINSVNSGVRAWNLAFVYPYGEAYEKAFEVFKQALNDQAEADKRNAELAVFAASVVSGSILTAAMGSTMMVALRRSGLRMISQRNLQATYRKARAFGTHPVTVFALGKLVDEAQSSAKKSAQGVVERNIKLVPHRLTESPGSMRAQLQATLDWQALCATDAAEAIEKDSSLNEAQKDAHFAILKRAPIVVRPSNALNATELWPKIGLSMFMTYVLDLDTLIDVPGRAITGNPAASLGDALARPEKARRIDMLPSDPNYPRPGLPRNQGNYMPTHQRVGIDQAGGEIIKKTNELHQKVFKEPFFINTNFWQRSTSPAELVKAESTLEKLAERTRPTMPNGVFSV</sequence>
<keyword evidence="2" id="KW-0472">Membrane</keyword>
<evidence type="ECO:0000313" key="3">
    <source>
        <dbReference type="EMBL" id="MCO6051751.1"/>
    </source>
</evidence>
<keyword evidence="2" id="KW-0812">Transmembrane</keyword>
<dbReference type="RefSeq" id="WP_252821636.1">
    <property type="nucleotide sequence ID" value="NZ_JAMXQS010000009.1"/>
</dbReference>
<dbReference type="Proteomes" id="UP001205906">
    <property type="component" value="Unassembled WGS sequence"/>
</dbReference>
<accession>A0ABT1CC55</accession>
<feature type="region of interest" description="Disordered" evidence="1">
    <location>
        <begin position="257"/>
        <end position="276"/>
    </location>
</feature>
<keyword evidence="4" id="KW-1185">Reference proteome</keyword>
<comment type="caution">
    <text evidence="3">The sequence shown here is derived from an EMBL/GenBank/DDBJ whole genome shotgun (WGS) entry which is preliminary data.</text>
</comment>
<evidence type="ECO:0000313" key="4">
    <source>
        <dbReference type="Proteomes" id="UP001205906"/>
    </source>
</evidence>
<dbReference type="EMBL" id="JAMXQS010000009">
    <property type="protein sequence ID" value="MCO6051751.1"/>
    <property type="molecule type" value="Genomic_DNA"/>
</dbReference>
<gene>
    <name evidence="3" type="ORF">NGM99_18355</name>
</gene>
<reference evidence="3 4" key="1">
    <citation type="submission" date="2022-06" db="EMBL/GenBank/DDBJ databases">
        <title>Mesorhizobium sp. strain RP14 Genome sequencing and assembly.</title>
        <authorList>
            <person name="Kim I."/>
        </authorList>
    </citation>
    <scope>NUCLEOTIDE SEQUENCE [LARGE SCALE GENOMIC DNA]</scope>
    <source>
        <strain evidence="4">RP14(2022)</strain>
    </source>
</reference>
<organism evidence="3 4">
    <name type="scientific">Mesorhizobium liriopis</name>
    <dbReference type="NCBI Taxonomy" id="2953882"/>
    <lineage>
        <taxon>Bacteria</taxon>
        <taxon>Pseudomonadati</taxon>
        <taxon>Pseudomonadota</taxon>
        <taxon>Alphaproteobacteria</taxon>
        <taxon>Hyphomicrobiales</taxon>
        <taxon>Phyllobacteriaceae</taxon>
        <taxon>Mesorhizobium</taxon>
    </lineage>
</organism>
<evidence type="ECO:0000256" key="2">
    <source>
        <dbReference type="SAM" id="Phobius"/>
    </source>
</evidence>
<proteinExistence type="predicted"/>
<evidence type="ECO:0000256" key="1">
    <source>
        <dbReference type="SAM" id="MobiDB-lite"/>
    </source>
</evidence>
<keyword evidence="2" id="KW-1133">Transmembrane helix</keyword>
<feature type="transmembrane region" description="Helical" evidence="2">
    <location>
        <begin position="55"/>
        <end position="80"/>
    </location>
</feature>
<name>A0ABT1CC55_9HYPH</name>